<dbReference type="Gene3D" id="3.30.450.150">
    <property type="entry name" value="Haem-degrading domain"/>
    <property type="match status" value="1"/>
</dbReference>
<dbReference type="InterPro" id="IPR038084">
    <property type="entry name" value="PduO/GlcC-like_sf"/>
</dbReference>
<proteinExistence type="predicted"/>
<sequence>MDGASDFLREMVFRKCWTAAQLGDNTKASRDAMRSEGMTIGGDFQHPYATTVPGGVVIVPPGTEREEIGGFGKQGVSMERGQIGACAAGGRWSMEDEGIAKVGAKAIQKLIWPEG</sequence>
<organism evidence="1">
    <name type="scientific">marine sediment metagenome</name>
    <dbReference type="NCBI Taxonomy" id="412755"/>
    <lineage>
        <taxon>unclassified sequences</taxon>
        <taxon>metagenomes</taxon>
        <taxon>ecological metagenomes</taxon>
    </lineage>
</organism>
<dbReference type="AlphaFoldDB" id="X1H324"/>
<accession>X1H324</accession>
<dbReference type="EMBL" id="BARU01016695">
    <property type="protein sequence ID" value="GAH51475.1"/>
    <property type="molecule type" value="Genomic_DNA"/>
</dbReference>
<reference evidence="1" key="1">
    <citation type="journal article" date="2014" name="Front. Microbiol.">
        <title>High frequency of phylogenetically diverse reductive dehalogenase-homologous genes in deep subseafloor sedimentary metagenomes.</title>
        <authorList>
            <person name="Kawai M."/>
            <person name="Futagami T."/>
            <person name="Toyoda A."/>
            <person name="Takaki Y."/>
            <person name="Nishi S."/>
            <person name="Hori S."/>
            <person name="Arai W."/>
            <person name="Tsubouchi T."/>
            <person name="Morono Y."/>
            <person name="Uchiyama I."/>
            <person name="Ito T."/>
            <person name="Fujiyama A."/>
            <person name="Inagaki F."/>
            <person name="Takami H."/>
        </authorList>
    </citation>
    <scope>NUCLEOTIDE SEQUENCE</scope>
    <source>
        <strain evidence="1">Expedition CK06-06</strain>
    </source>
</reference>
<comment type="caution">
    <text evidence="1">The sequence shown here is derived from an EMBL/GenBank/DDBJ whole genome shotgun (WGS) entry which is preliminary data.</text>
</comment>
<protein>
    <submittedName>
        <fullName evidence="1">Uncharacterized protein</fullName>
    </submittedName>
</protein>
<gene>
    <name evidence="1" type="ORF">S03H2_27738</name>
</gene>
<evidence type="ECO:0000313" key="1">
    <source>
        <dbReference type="EMBL" id="GAH51475.1"/>
    </source>
</evidence>
<name>X1H324_9ZZZZ</name>
<dbReference type="SUPFAM" id="SSF143744">
    <property type="entry name" value="GlcG-like"/>
    <property type="match status" value="1"/>
</dbReference>